<comment type="caution">
    <text evidence="2">The sequence shown here is derived from an EMBL/GenBank/DDBJ whole genome shotgun (WGS) entry which is preliminary data.</text>
</comment>
<dbReference type="Proteomes" id="UP001279410">
    <property type="component" value="Unassembled WGS sequence"/>
</dbReference>
<sequence>MGPANQKLKSFTESTGEAQPVEGQHLELPCGGVLDEKIRPRAEFDVAVRCNLTPQEKSAVVLGLKWALTWLPLLQPGKKIEKRMSIMATSLGTKVLMATFSHSNSPAVISRSLHKVSVVAA</sequence>
<keyword evidence="3" id="KW-1185">Reference proteome</keyword>
<accession>A0AAD3M1U4</accession>
<proteinExistence type="predicted"/>
<reference evidence="2" key="1">
    <citation type="submission" date="2022-08" db="EMBL/GenBank/DDBJ databases">
        <title>Genome sequencing of akame (Lates japonicus).</title>
        <authorList>
            <person name="Hashiguchi Y."/>
            <person name="Takahashi H."/>
        </authorList>
    </citation>
    <scope>NUCLEOTIDE SEQUENCE</scope>
    <source>
        <strain evidence="2">Kochi</strain>
    </source>
</reference>
<organism evidence="2 3">
    <name type="scientific">Lates japonicus</name>
    <name type="common">Japanese lates</name>
    <dbReference type="NCBI Taxonomy" id="270547"/>
    <lineage>
        <taxon>Eukaryota</taxon>
        <taxon>Metazoa</taxon>
        <taxon>Chordata</taxon>
        <taxon>Craniata</taxon>
        <taxon>Vertebrata</taxon>
        <taxon>Euteleostomi</taxon>
        <taxon>Actinopterygii</taxon>
        <taxon>Neopterygii</taxon>
        <taxon>Teleostei</taxon>
        <taxon>Neoteleostei</taxon>
        <taxon>Acanthomorphata</taxon>
        <taxon>Carangaria</taxon>
        <taxon>Carangaria incertae sedis</taxon>
        <taxon>Centropomidae</taxon>
        <taxon>Lates</taxon>
    </lineage>
</organism>
<dbReference type="AlphaFoldDB" id="A0AAD3M1U4"/>
<gene>
    <name evidence="2" type="ORF">AKAME5_000017100</name>
</gene>
<feature type="region of interest" description="Disordered" evidence="1">
    <location>
        <begin position="1"/>
        <end position="22"/>
    </location>
</feature>
<evidence type="ECO:0000313" key="3">
    <source>
        <dbReference type="Proteomes" id="UP001279410"/>
    </source>
</evidence>
<feature type="compositionally biased region" description="Polar residues" evidence="1">
    <location>
        <begin position="7"/>
        <end position="17"/>
    </location>
</feature>
<evidence type="ECO:0000256" key="1">
    <source>
        <dbReference type="SAM" id="MobiDB-lite"/>
    </source>
</evidence>
<name>A0AAD3M1U4_LATJO</name>
<protein>
    <submittedName>
        <fullName evidence="2">Protein-glutamine gamma-glutamyltransferase 2-like protein</fullName>
    </submittedName>
</protein>
<evidence type="ECO:0000313" key="2">
    <source>
        <dbReference type="EMBL" id="GLD45699.1"/>
    </source>
</evidence>
<dbReference type="EMBL" id="BRZM01000001">
    <property type="protein sequence ID" value="GLD45699.1"/>
    <property type="molecule type" value="Genomic_DNA"/>
</dbReference>